<dbReference type="Proteomes" id="UP000298493">
    <property type="component" value="Unassembled WGS sequence"/>
</dbReference>
<dbReference type="InterPro" id="IPR005123">
    <property type="entry name" value="Oxoglu/Fe-dep_dioxygenase_dom"/>
</dbReference>
<evidence type="ECO:0000313" key="7">
    <source>
        <dbReference type="EMBL" id="TID22353.1"/>
    </source>
</evidence>
<keyword evidence="1" id="KW-0479">Metal-binding</keyword>
<dbReference type="InterPro" id="IPR010666">
    <property type="entry name" value="Znf_GRF"/>
</dbReference>
<evidence type="ECO:0000259" key="6">
    <source>
        <dbReference type="PROSITE" id="PS51999"/>
    </source>
</evidence>
<evidence type="ECO:0000256" key="4">
    <source>
        <dbReference type="PROSITE-ProRule" id="PRU01343"/>
    </source>
</evidence>
<organism evidence="7 8">
    <name type="scientific">Venturia nashicola</name>
    <dbReference type="NCBI Taxonomy" id="86259"/>
    <lineage>
        <taxon>Eukaryota</taxon>
        <taxon>Fungi</taxon>
        <taxon>Dikarya</taxon>
        <taxon>Ascomycota</taxon>
        <taxon>Pezizomycotina</taxon>
        <taxon>Dothideomycetes</taxon>
        <taxon>Pleosporomycetidae</taxon>
        <taxon>Venturiales</taxon>
        <taxon>Venturiaceae</taxon>
        <taxon>Venturia</taxon>
    </lineage>
</organism>
<keyword evidence="8" id="KW-1185">Reference proteome</keyword>
<dbReference type="Gene3D" id="2.60.120.590">
    <property type="entry name" value="Alpha-ketoglutarate-dependent dioxygenase AlkB-like"/>
    <property type="match status" value="1"/>
</dbReference>
<dbReference type="CDD" id="cd14279">
    <property type="entry name" value="CUE"/>
    <property type="match status" value="1"/>
</dbReference>
<dbReference type="Pfam" id="PF06839">
    <property type="entry name" value="Zn_ribbon_GRF"/>
    <property type="match status" value="1"/>
</dbReference>
<name>A0A4Z1P1A3_9PEZI</name>
<feature type="domain" description="Fe2OG dioxygenase" evidence="5">
    <location>
        <begin position="246"/>
        <end position="369"/>
    </location>
</feature>
<dbReference type="Pfam" id="PF13532">
    <property type="entry name" value="2OG-FeII_Oxy_2"/>
    <property type="match status" value="1"/>
</dbReference>
<keyword evidence="3" id="KW-0862">Zinc</keyword>
<dbReference type="GO" id="GO:0006307">
    <property type="term" value="P:DNA alkylation repair"/>
    <property type="evidence" value="ECO:0007669"/>
    <property type="project" value="InterPro"/>
</dbReference>
<keyword evidence="2 4" id="KW-0863">Zinc-finger</keyword>
<dbReference type="AlphaFoldDB" id="A0A4Z1P1A3"/>
<dbReference type="SUPFAM" id="SSF51197">
    <property type="entry name" value="Clavaminate synthase-like"/>
    <property type="match status" value="1"/>
</dbReference>
<dbReference type="PANTHER" id="PTHR31212">
    <property type="entry name" value="ALPHA-KETOGLUTARATE-DEPENDENT DIOXYGENASE ALKB HOMOLOG 3"/>
    <property type="match status" value="1"/>
</dbReference>
<evidence type="ECO:0000256" key="3">
    <source>
        <dbReference type="ARBA" id="ARBA00022833"/>
    </source>
</evidence>
<dbReference type="InterPro" id="IPR037151">
    <property type="entry name" value="AlkB-like_sf"/>
</dbReference>
<dbReference type="GO" id="GO:0051213">
    <property type="term" value="F:dioxygenase activity"/>
    <property type="evidence" value="ECO:0007669"/>
    <property type="project" value="InterPro"/>
</dbReference>
<proteinExistence type="predicted"/>
<evidence type="ECO:0000259" key="5">
    <source>
        <dbReference type="PROSITE" id="PS51471"/>
    </source>
</evidence>
<reference evidence="7 8" key="1">
    <citation type="submission" date="2019-04" db="EMBL/GenBank/DDBJ databases">
        <title>High contiguity whole genome sequence and gene annotation resource for two Venturia nashicola isolates.</title>
        <authorList>
            <person name="Prokchorchik M."/>
            <person name="Won K."/>
            <person name="Lee Y."/>
            <person name="Choi E.D."/>
            <person name="Segonzac C."/>
            <person name="Sohn K.H."/>
        </authorList>
    </citation>
    <scope>NUCLEOTIDE SEQUENCE [LARGE SCALE GENOMIC DNA]</scope>
    <source>
        <strain evidence="7 8">PRI2</strain>
    </source>
</reference>
<dbReference type="PROSITE" id="PS51999">
    <property type="entry name" value="ZF_GRF"/>
    <property type="match status" value="1"/>
</dbReference>
<dbReference type="PROSITE" id="PS51471">
    <property type="entry name" value="FE2OG_OXY"/>
    <property type="match status" value="1"/>
</dbReference>
<evidence type="ECO:0000313" key="8">
    <source>
        <dbReference type="Proteomes" id="UP000298493"/>
    </source>
</evidence>
<evidence type="ECO:0000256" key="2">
    <source>
        <dbReference type="ARBA" id="ARBA00022771"/>
    </source>
</evidence>
<dbReference type="PANTHER" id="PTHR31212:SF4">
    <property type="entry name" value="ALPHA-KETOGLUTARATE-DEPENDENT DIOXYGENASE ALKB HOMOLOG 3"/>
    <property type="match status" value="1"/>
</dbReference>
<feature type="domain" description="GRF-type" evidence="6">
    <location>
        <begin position="380"/>
        <end position="425"/>
    </location>
</feature>
<evidence type="ECO:0000256" key="1">
    <source>
        <dbReference type="ARBA" id="ARBA00022723"/>
    </source>
</evidence>
<accession>A0A4Z1P1A3</accession>
<dbReference type="InterPro" id="IPR027450">
    <property type="entry name" value="AlkB-like"/>
</dbReference>
<dbReference type="EMBL" id="SNSC02000008">
    <property type="protein sequence ID" value="TID22353.1"/>
    <property type="molecule type" value="Genomic_DNA"/>
</dbReference>
<comment type="caution">
    <text evidence="7">The sequence shown here is derived from an EMBL/GenBank/DDBJ whole genome shotgun (WGS) entry which is preliminary data.</text>
</comment>
<gene>
    <name evidence="7" type="ORF">E6O75_ATG11147</name>
</gene>
<protein>
    <submittedName>
        <fullName evidence="7">Grf zinc finger domain containing protein</fullName>
    </submittedName>
</protein>
<dbReference type="InterPro" id="IPR032854">
    <property type="entry name" value="ALKBH3"/>
</dbReference>
<dbReference type="GO" id="GO:0008270">
    <property type="term" value="F:zinc ion binding"/>
    <property type="evidence" value="ECO:0007669"/>
    <property type="project" value="UniProtKB-KW"/>
</dbReference>
<dbReference type="STRING" id="86259.A0A4Z1P1A3"/>
<sequence length="443" mass="50528">MDAFVSRKRRRLSPEIEAEARLPTAITNEPDDESTDFKLAMLASVYSNMDHGLLLDILLAENGSVEAALENLRRDSRSSRKKQNTSGIGYQASLSSFNIGSSSTKKQRLTRKGKTLHLYSPEDIAAHTPCSIIHNFLDKGEADALLQELLQEAPTFQRERFKMFDRVVESPHTMCFYVDSEDAAEIQRTQYVYMGDRIADVRPSLPKMREVSSKVQVAVNSENEKRIRHFYPCGKKLQYQSPDEWKPNAAFVNCYDGGQESVGYHADQLTYLGPRAIIGSLSLGVSREFRVRRIISKGEDELALEGRKKDDTNADAEGQIAIHLPHNSLLVMHAEMQEEWKHSIAPAQSIDPHPIAKNKRLNITYRWYKDALHPKYTPKCKCGIATVLRCVQRKKENRGRYMWMCHANYTPGKDGCSFFQWAEFDDDGNPPWEVEIDEEKFSS</sequence>
<dbReference type="FunFam" id="2.60.120.590:FF:000010">
    <property type="entry name" value="GRF zinc finger domain protein"/>
    <property type="match status" value="1"/>
</dbReference>